<protein>
    <submittedName>
        <fullName evidence="1">Uncharacterized protein</fullName>
    </submittedName>
</protein>
<dbReference type="Proteomes" id="UP001320706">
    <property type="component" value="Unassembled WGS sequence"/>
</dbReference>
<comment type="caution">
    <text evidence="1">The sequence shown here is derived from an EMBL/GenBank/DDBJ whole genome shotgun (WGS) entry which is preliminary data.</text>
</comment>
<reference evidence="1" key="1">
    <citation type="submission" date="2024-02" db="EMBL/GenBank/DDBJ databases">
        <title>Metagenome Assembled Genome of Zalaria obscura JY119.</title>
        <authorList>
            <person name="Vighnesh L."/>
            <person name="Jagadeeshwari U."/>
            <person name="Venkata Ramana C."/>
            <person name="Sasikala C."/>
        </authorList>
    </citation>
    <scope>NUCLEOTIDE SEQUENCE</scope>
    <source>
        <strain evidence="1">JY119</strain>
    </source>
</reference>
<organism evidence="1 2">
    <name type="scientific">Zalaria obscura</name>
    <dbReference type="NCBI Taxonomy" id="2024903"/>
    <lineage>
        <taxon>Eukaryota</taxon>
        <taxon>Fungi</taxon>
        <taxon>Dikarya</taxon>
        <taxon>Ascomycota</taxon>
        <taxon>Pezizomycotina</taxon>
        <taxon>Dothideomycetes</taxon>
        <taxon>Dothideomycetidae</taxon>
        <taxon>Dothideales</taxon>
        <taxon>Zalariaceae</taxon>
        <taxon>Zalaria</taxon>
    </lineage>
</organism>
<accession>A0ACC3S6U6</accession>
<dbReference type="EMBL" id="JAMKPW020000041">
    <property type="protein sequence ID" value="KAK8196654.1"/>
    <property type="molecule type" value="Genomic_DNA"/>
</dbReference>
<evidence type="ECO:0000313" key="1">
    <source>
        <dbReference type="EMBL" id="KAK8196654.1"/>
    </source>
</evidence>
<evidence type="ECO:0000313" key="2">
    <source>
        <dbReference type="Proteomes" id="UP001320706"/>
    </source>
</evidence>
<gene>
    <name evidence="1" type="ORF">M8818_006821</name>
</gene>
<name>A0ACC3S6U6_9PEZI</name>
<keyword evidence="2" id="KW-1185">Reference proteome</keyword>
<sequence>MHKAKRHAPAISVVFLLAVQSQFRPDLLGEAGWYGPCLQSSVHSQGRRPHAEAVRKQPSHTACDRWESHHSGKYYTSLEVRSEMPLCGVIPLRGAMDHCLRPTYCGEAVVG</sequence>
<proteinExistence type="predicted"/>